<proteinExistence type="inferred from homology"/>
<keyword evidence="6 12" id="KW-0732">Signal</keyword>
<evidence type="ECO:0000256" key="8">
    <source>
        <dbReference type="ARBA" id="ARBA00023088"/>
    </source>
</evidence>
<keyword evidence="9 14" id="KW-0326">Glycosidase</keyword>
<keyword evidence="10" id="KW-0175">Coiled coil</keyword>
<dbReference type="InterPro" id="IPR002772">
    <property type="entry name" value="Glyco_hydro_3_C"/>
</dbReference>
<dbReference type="Pfam" id="PF00933">
    <property type="entry name" value="Glyco_hydro_3"/>
    <property type="match status" value="1"/>
</dbReference>
<dbReference type="GO" id="GO:0004563">
    <property type="term" value="F:beta-N-acetylhexosaminidase activity"/>
    <property type="evidence" value="ECO:0007669"/>
    <property type="project" value="UniProtKB-EC"/>
</dbReference>
<evidence type="ECO:0000256" key="10">
    <source>
        <dbReference type="SAM" id="Coils"/>
    </source>
</evidence>
<keyword evidence="8" id="KW-0572">Peptidoglycan-anchor</keyword>
<dbReference type="NCBIfam" id="NF003740">
    <property type="entry name" value="PRK05337.1"/>
    <property type="match status" value="1"/>
</dbReference>
<dbReference type="InterPro" id="IPR050226">
    <property type="entry name" value="NagZ_Beta-hexosaminidase"/>
</dbReference>
<keyword evidence="11" id="KW-1133">Transmembrane helix</keyword>
<organism evidence="14 15">
    <name type="scientific">Clostridium rhizosphaerae</name>
    <dbReference type="NCBI Taxonomy" id="2803861"/>
    <lineage>
        <taxon>Bacteria</taxon>
        <taxon>Bacillati</taxon>
        <taxon>Bacillota</taxon>
        <taxon>Clostridia</taxon>
        <taxon>Eubacteriales</taxon>
        <taxon>Clostridiaceae</taxon>
        <taxon>Clostridium</taxon>
    </lineage>
</organism>
<dbReference type="NCBIfam" id="TIGR01167">
    <property type="entry name" value="LPXTG_anchor"/>
    <property type="match status" value="1"/>
</dbReference>
<feature type="chain" id="PRO_5047525728" description="beta-N-acetylhexosaminidase" evidence="12">
    <location>
        <begin position="33"/>
        <end position="895"/>
    </location>
</feature>
<evidence type="ECO:0000313" key="15">
    <source>
        <dbReference type="Proteomes" id="UP000632377"/>
    </source>
</evidence>
<evidence type="ECO:0000256" key="9">
    <source>
        <dbReference type="ARBA" id="ARBA00023295"/>
    </source>
</evidence>
<dbReference type="InterPro" id="IPR036881">
    <property type="entry name" value="Glyco_hydro_3_C_sf"/>
</dbReference>
<dbReference type="InterPro" id="IPR001764">
    <property type="entry name" value="Glyco_hydro_3_N"/>
</dbReference>
<dbReference type="PANTHER" id="PTHR30480">
    <property type="entry name" value="BETA-HEXOSAMINIDASE-RELATED"/>
    <property type="match status" value="1"/>
</dbReference>
<keyword evidence="4" id="KW-0134">Cell wall</keyword>
<dbReference type="Proteomes" id="UP000632377">
    <property type="component" value="Unassembled WGS sequence"/>
</dbReference>
<name>A0ABS1TFY6_9CLOT</name>
<dbReference type="InterPro" id="IPR019931">
    <property type="entry name" value="LPXTG_anchor"/>
</dbReference>
<comment type="caution">
    <text evidence="14">The sequence shown here is derived from an EMBL/GenBank/DDBJ whole genome shotgun (WGS) entry which is preliminary data.</text>
</comment>
<evidence type="ECO:0000256" key="5">
    <source>
        <dbReference type="ARBA" id="ARBA00022525"/>
    </source>
</evidence>
<protein>
    <recommendedName>
        <fullName evidence="3">beta-N-acetylhexosaminidase</fullName>
        <ecNumber evidence="3">3.2.1.52</ecNumber>
    </recommendedName>
</protein>
<evidence type="ECO:0000256" key="4">
    <source>
        <dbReference type="ARBA" id="ARBA00022512"/>
    </source>
</evidence>
<dbReference type="Gene3D" id="3.40.50.1700">
    <property type="entry name" value="Glycoside hydrolase family 3 C-terminal domain"/>
    <property type="match status" value="1"/>
</dbReference>
<dbReference type="Pfam" id="PF01915">
    <property type="entry name" value="Glyco_hydro_3_C"/>
    <property type="match status" value="1"/>
</dbReference>
<feature type="domain" description="Gram-positive cocci surface proteins LPxTG" evidence="13">
    <location>
        <begin position="865"/>
        <end position="895"/>
    </location>
</feature>
<keyword evidence="15" id="KW-1185">Reference proteome</keyword>
<feature type="coiled-coil region" evidence="10">
    <location>
        <begin position="794"/>
        <end position="821"/>
    </location>
</feature>
<evidence type="ECO:0000256" key="1">
    <source>
        <dbReference type="ARBA" id="ARBA00001231"/>
    </source>
</evidence>
<keyword evidence="11" id="KW-0812">Transmembrane</keyword>
<dbReference type="EC" id="3.2.1.52" evidence="3"/>
<dbReference type="InterPro" id="IPR036962">
    <property type="entry name" value="Glyco_hydro_3_N_sf"/>
</dbReference>
<keyword evidence="5" id="KW-0964">Secreted</keyword>
<sequence>MKRTKMKTKIATTILALLFSAGGLKVSYRVSAATVEEQAANVVGGMTLEEKIGQMFMPDFRNWGFDSKNNRIPFTVMNDDVKSVIQKYHLGGVILFAENVKETEQTVRLVEGMQQASEKVPLLITIDQEGGIVRRLQTGTGMPGNMALGATRSTDLSYKSGKVIGEELKALGINVDFAPDLDVNINPSNPVIGVRSFGSDPQLVADLGTAYIKGVQDSGVAATGKHFPGHGDTATDSHLGLPVVNHDIDTINKIDLVPFKAAMDKGIDMIMTAHVAFPAVDNSTVISKKDGTQVNIPATLSKKVLTELIRTKMGYKGVITTDALNMLAIADHFGQEDAVKMAINAGTDIVLMPAVVQSTGEIANLDKIYNSVVSAVKTGEIPESRINESARRIIELKMKRGIYNPAGNQNQVSLEQKISNAKAVVGSTEHKAVEKEASEKAVTLLRNENNMLPFKLESGKKIVLFSLSQYRIKSMTDAINDISSKNSIDNITIQSFIYSSKAATLTDTQKAAIDAADFVITNSVNMAPDPKTGTYYDIDFINSVSAYANSKNKAMVNIAVRNPYDIAYTPNVKACIAIYGGLGNDPTNPPPAPNLPAGINAIFGMFNPTGKLPVAVPNPQNSKENMLEFGFGLIYEQTKKDAESLIEKAEKSLIKSDLDNARSYVSSLPDNSDKVELLNKINNVQKDVDKAISAESAVAKAEKSLVQADLDEANKLIAELPDSDMKAGLSSRTKSVLDKIDLNTKVNDAVQSVIKAENSLSQEDLDSAKKLVDNLEDGETKASLLGRINAAQSKIDVNEKIKKAEDALNKAKDNLSQNDLNAAKAIIDSLPDSQQKTDLLQKYNEIQEDINEKSTSSQGANTSVLPKTGSAVDMSSLILFGILVSSLGVLIIKRK</sequence>
<dbReference type="SUPFAM" id="SSF51445">
    <property type="entry name" value="(Trans)glycosidases"/>
    <property type="match status" value="1"/>
</dbReference>
<evidence type="ECO:0000313" key="14">
    <source>
        <dbReference type="EMBL" id="MBL4938281.1"/>
    </source>
</evidence>
<evidence type="ECO:0000256" key="12">
    <source>
        <dbReference type="SAM" id="SignalP"/>
    </source>
</evidence>
<feature type="transmembrane region" description="Helical" evidence="11">
    <location>
        <begin position="874"/>
        <end position="892"/>
    </location>
</feature>
<dbReference type="RefSeq" id="WP_202751004.1">
    <property type="nucleotide sequence ID" value="NZ_JAESWC010000018.1"/>
</dbReference>
<dbReference type="InterPro" id="IPR017853">
    <property type="entry name" value="GH"/>
</dbReference>
<evidence type="ECO:0000256" key="11">
    <source>
        <dbReference type="SAM" id="Phobius"/>
    </source>
</evidence>
<dbReference type="EMBL" id="JAESWC010000018">
    <property type="protein sequence ID" value="MBL4938281.1"/>
    <property type="molecule type" value="Genomic_DNA"/>
</dbReference>
<keyword evidence="11" id="KW-0472">Membrane</keyword>
<keyword evidence="7 14" id="KW-0378">Hydrolase</keyword>
<evidence type="ECO:0000256" key="6">
    <source>
        <dbReference type="ARBA" id="ARBA00022729"/>
    </source>
</evidence>
<dbReference type="SUPFAM" id="SSF52279">
    <property type="entry name" value="Beta-D-glucan exohydrolase, C-terminal domain"/>
    <property type="match status" value="1"/>
</dbReference>
<accession>A0ABS1TFY6</accession>
<evidence type="ECO:0000256" key="7">
    <source>
        <dbReference type="ARBA" id="ARBA00022801"/>
    </source>
</evidence>
<gene>
    <name evidence="14" type="primary">nagZ</name>
    <name evidence="14" type="ORF">JK636_21445</name>
</gene>
<reference evidence="14 15" key="1">
    <citation type="submission" date="2021-01" db="EMBL/GenBank/DDBJ databases">
        <title>Genome public.</title>
        <authorList>
            <person name="Liu C."/>
            <person name="Sun Q."/>
        </authorList>
    </citation>
    <scope>NUCLEOTIDE SEQUENCE [LARGE SCALE GENOMIC DNA]</scope>
    <source>
        <strain evidence="14 15">YIM B02515</strain>
    </source>
</reference>
<evidence type="ECO:0000256" key="3">
    <source>
        <dbReference type="ARBA" id="ARBA00012663"/>
    </source>
</evidence>
<evidence type="ECO:0000259" key="13">
    <source>
        <dbReference type="PROSITE" id="PS50847"/>
    </source>
</evidence>
<dbReference type="PANTHER" id="PTHR30480:SF13">
    <property type="entry name" value="BETA-HEXOSAMINIDASE"/>
    <property type="match status" value="1"/>
</dbReference>
<dbReference type="Gene3D" id="3.20.20.300">
    <property type="entry name" value="Glycoside hydrolase, family 3, N-terminal domain"/>
    <property type="match status" value="1"/>
</dbReference>
<dbReference type="PROSITE" id="PS50847">
    <property type="entry name" value="GRAM_POS_ANCHORING"/>
    <property type="match status" value="1"/>
</dbReference>
<feature type="signal peptide" evidence="12">
    <location>
        <begin position="1"/>
        <end position="32"/>
    </location>
</feature>
<evidence type="ECO:0000256" key="2">
    <source>
        <dbReference type="ARBA" id="ARBA00005336"/>
    </source>
</evidence>
<comment type="similarity">
    <text evidence="2">Belongs to the glycosyl hydrolase 3 family.</text>
</comment>
<comment type="catalytic activity">
    <reaction evidence="1">
        <text>Hydrolysis of terminal non-reducing N-acetyl-D-hexosamine residues in N-acetyl-beta-D-hexosaminides.</text>
        <dbReference type="EC" id="3.2.1.52"/>
    </reaction>
</comment>